<organism evidence="2 3">
    <name type="scientific">Pseudolycoriella hygida</name>
    <dbReference type="NCBI Taxonomy" id="35572"/>
    <lineage>
        <taxon>Eukaryota</taxon>
        <taxon>Metazoa</taxon>
        <taxon>Ecdysozoa</taxon>
        <taxon>Arthropoda</taxon>
        <taxon>Hexapoda</taxon>
        <taxon>Insecta</taxon>
        <taxon>Pterygota</taxon>
        <taxon>Neoptera</taxon>
        <taxon>Endopterygota</taxon>
        <taxon>Diptera</taxon>
        <taxon>Nematocera</taxon>
        <taxon>Sciaroidea</taxon>
        <taxon>Sciaridae</taxon>
        <taxon>Pseudolycoriella</taxon>
    </lineage>
</organism>
<feature type="non-terminal residue" evidence="2">
    <location>
        <position position="103"/>
    </location>
</feature>
<feature type="compositionally biased region" description="Basic residues" evidence="1">
    <location>
        <begin position="29"/>
        <end position="41"/>
    </location>
</feature>
<gene>
    <name evidence="2" type="ORF">Bhyg_07281</name>
</gene>
<feature type="region of interest" description="Disordered" evidence="1">
    <location>
        <begin position="1"/>
        <end position="103"/>
    </location>
</feature>
<dbReference type="Proteomes" id="UP001151699">
    <property type="component" value="Chromosome B"/>
</dbReference>
<reference evidence="2" key="1">
    <citation type="submission" date="2022-07" db="EMBL/GenBank/DDBJ databases">
        <authorList>
            <person name="Trinca V."/>
            <person name="Uliana J.V.C."/>
            <person name="Torres T.T."/>
            <person name="Ward R.J."/>
            <person name="Monesi N."/>
        </authorList>
    </citation>
    <scope>NUCLEOTIDE SEQUENCE</scope>
    <source>
        <strain evidence="2">HSMRA1968</strain>
        <tissue evidence="2">Whole embryos</tissue>
    </source>
</reference>
<proteinExistence type="predicted"/>
<dbReference type="EMBL" id="WJQU01000002">
    <property type="protein sequence ID" value="KAJ6642334.1"/>
    <property type="molecule type" value="Genomic_DNA"/>
</dbReference>
<sequence length="103" mass="11189">PAIANVAMDATAAQKSPQQVSGSSEAQKKSRRKRRYGRKPKPINAEKVVPVPSDANSANPIVTPISPIRVDNPNQRQQKSTKTENPVSREVPLDSAFSNRIST</sequence>
<keyword evidence="3" id="KW-1185">Reference proteome</keyword>
<name>A0A9Q0N2B1_9DIPT</name>
<feature type="compositionally biased region" description="Polar residues" evidence="1">
    <location>
        <begin position="13"/>
        <end position="25"/>
    </location>
</feature>
<evidence type="ECO:0000313" key="3">
    <source>
        <dbReference type="Proteomes" id="UP001151699"/>
    </source>
</evidence>
<feature type="compositionally biased region" description="Polar residues" evidence="1">
    <location>
        <begin position="72"/>
        <end position="86"/>
    </location>
</feature>
<feature type="non-terminal residue" evidence="2">
    <location>
        <position position="1"/>
    </location>
</feature>
<dbReference type="AlphaFoldDB" id="A0A9Q0N2B1"/>
<protein>
    <submittedName>
        <fullName evidence="2">Uncharacterized protein</fullName>
    </submittedName>
</protein>
<comment type="caution">
    <text evidence="2">The sequence shown here is derived from an EMBL/GenBank/DDBJ whole genome shotgun (WGS) entry which is preliminary data.</text>
</comment>
<accession>A0A9Q0N2B1</accession>
<evidence type="ECO:0000313" key="2">
    <source>
        <dbReference type="EMBL" id="KAJ6642334.1"/>
    </source>
</evidence>
<evidence type="ECO:0000256" key="1">
    <source>
        <dbReference type="SAM" id="MobiDB-lite"/>
    </source>
</evidence>